<evidence type="ECO:0000256" key="1">
    <source>
        <dbReference type="ARBA" id="ARBA00004141"/>
    </source>
</evidence>
<evidence type="ECO:0000313" key="7">
    <source>
        <dbReference type="EMBL" id="KAL3428495.1"/>
    </source>
</evidence>
<feature type="transmembrane region" description="Helical" evidence="5">
    <location>
        <begin position="465"/>
        <end position="489"/>
    </location>
</feature>
<feature type="domain" description="Major facilitator superfamily (MFS) profile" evidence="6">
    <location>
        <begin position="39"/>
        <end position="494"/>
    </location>
</feature>
<gene>
    <name evidence="7" type="ORF">PVAG01_02004</name>
</gene>
<dbReference type="InterPro" id="IPR036259">
    <property type="entry name" value="MFS_trans_sf"/>
</dbReference>
<proteinExistence type="predicted"/>
<feature type="transmembrane region" description="Helical" evidence="5">
    <location>
        <begin position="98"/>
        <end position="117"/>
    </location>
</feature>
<reference evidence="7 8" key="1">
    <citation type="submission" date="2024-06" db="EMBL/GenBank/DDBJ databases">
        <title>Complete genome of Phlyctema vagabunda strain 19-DSS-EL-015.</title>
        <authorList>
            <person name="Fiorenzani C."/>
        </authorList>
    </citation>
    <scope>NUCLEOTIDE SEQUENCE [LARGE SCALE GENOMIC DNA]</scope>
    <source>
        <strain evidence="7 8">19-DSS-EL-015</strain>
    </source>
</reference>
<evidence type="ECO:0000256" key="2">
    <source>
        <dbReference type="ARBA" id="ARBA00022692"/>
    </source>
</evidence>
<evidence type="ECO:0000313" key="8">
    <source>
        <dbReference type="Proteomes" id="UP001629113"/>
    </source>
</evidence>
<dbReference type="Proteomes" id="UP001629113">
    <property type="component" value="Unassembled WGS sequence"/>
</dbReference>
<dbReference type="EMBL" id="JBFCZG010000001">
    <property type="protein sequence ID" value="KAL3428495.1"/>
    <property type="molecule type" value="Genomic_DNA"/>
</dbReference>
<name>A0ABR4PZ25_9HELO</name>
<feature type="transmembrane region" description="Helical" evidence="5">
    <location>
        <begin position="401"/>
        <end position="422"/>
    </location>
</feature>
<feature type="transmembrane region" description="Helical" evidence="5">
    <location>
        <begin position="345"/>
        <end position="363"/>
    </location>
</feature>
<keyword evidence="4 5" id="KW-0472">Membrane</keyword>
<dbReference type="InterPro" id="IPR011701">
    <property type="entry name" value="MFS"/>
</dbReference>
<evidence type="ECO:0000256" key="5">
    <source>
        <dbReference type="SAM" id="Phobius"/>
    </source>
</evidence>
<feature type="transmembrane region" description="Helical" evidence="5">
    <location>
        <begin position="301"/>
        <end position="325"/>
    </location>
</feature>
<accession>A0ABR4PZ25</accession>
<feature type="transmembrane region" description="Helical" evidence="5">
    <location>
        <begin position="224"/>
        <end position="244"/>
    </location>
</feature>
<keyword evidence="8" id="KW-1185">Reference proteome</keyword>
<dbReference type="PANTHER" id="PTHR23507:SF1">
    <property type="entry name" value="FI18259P1-RELATED"/>
    <property type="match status" value="1"/>
</dbReference>
<dbReference type="PROSITE" id="PS50850">
    <property type="entry name" value="MFS"/>
    <property type="match status" value="1"/>
</dbReference>
<protein>
    <submittedName>
        <fullName evidence="7">MFS multidrug transporter</fullName>
    </submittedName>
</protein>
<dbReference type="Pfam" id="PF07690">
    <property type="entry name" value="MFS_1"/>
    <property type="match status" value="1"/>
</dbReference>
<feature type="transmembrane region" description="Helical" evidence="5">
    <location>
        <begin position="30"/>
        <end position="52"/>
    </location>
</feature>
<dbReference type="PANTHER" id="PTHR23507">
    <property type="entry name" value="ZGC:174356"/>
    <property type="match status" value="1"/>
</dbReference>
<evidence type="ECO:0000256" key="3">
    <source>
        <dbReference type="ARBA" id="ARBA00022989"/>
    </source>
</evidence>
<evidence type="ECO:0000259" key="6">
    <source>
        <dbReference type="PROSITE" id="PS50850"/>
    </source>
</evidence>
<dbReference type="InterPro" id="IPR020846">
    <property type="entry name" value="MFS_dom"/>
</dbReference>
<dbReference type="Gene3D" id="1.20.1250.20">
    <property type="entry name" value="MFS general substrate transporter like domains"/>
    <property type="match status" value="1"/>
</dbReference>
<comment type="subcellular location">
    <subcellularLocation>
        <location evidence="1">Membrane</location>
        <topology evidence="1">Multi-pass membrane protein</topology>
    </subcellularLocation>
</comment>
<keyword evidence="3 5" id="KW-1133">Transmembrane helix</keyword>
<evidence type="ECO:0000256" key="4">
    <source>
        <dbReference type="ARBA" id="ARBA00023136"/>
    </source>
</evidence>
<feature type="transmembrane region" description="Helical" evidence="5">
    <location>
        <begin position="195"/>
        <end position="218"/>
    </location>
</feature>
<feature type="transmembrane region" description="Helical" evidence="5">
    <location>
        <begin position="158"/>
        <end position="183"/>
    </location>
</feature>
<comment type="caution">
    <text evidence="7">The sequence shown here is derived from an EMBL/GenBank/DDBJ whole genome shotgun (WGS) entry which is preliminary data.</text>
</comment>
<sequence length="502" mass="55339">MSSSITEAGEYDTLLPQGQPDRKSRRRRTLAIVTLCISIVTAVDFGFFLVLIPLTRVYEIIICFNYYSSVDPGIIGPGGFIAEKLCKVEPVQSELAFVRGYEVFFMSLPSVILAVPYGMMADKWGRKPVLLLSIFGMILAITFMMMVCWFSESFPLRFVWISWSFNIIGGGPAVAMAMVLTIAADVVAEKQRATVFFQVAVGALLAQTFATLLASAFMERSEPWTSIFVGYIIGVAACCIAFFIPETLKYKNQTEDGPIDGMEIRDCLDRSDSDVVWKGALQKFHVVVQETWAIVIQDWRLFALLITFFINSISTALSSIILQYISARYDWTVAQAGFLLSLRSGANVVLFVLILPFFTWMLSTKFELGSQRKDLWLARVSILFLPTGFIMIGLAQTPGVAGLGLMITTLGTGYSSLVRSLVTSMTEPHHVARLYTAVTVFDTLGSLISGPILAVLYQWGMRLGGGWIGMPFFVAGILTGLTAVLLWLVNISNVLSGVEMAI</sequence>
<feature type="transmembrane region" description="Helical" evidence="5">
    <location>
        <begin position="375"/>
        <end position="395"/>
    </location>
</feature>
<keyword evidence="2 5" id="KW-0812">Transmembrane</keyword>
<feature type="transmembrane region" description="Helical" evidence="5">
    <location>
        <begin position="129"/>
        <end position="152"/>
    </location>
</feature>
<dbReference type="SUPFAM" id="SSF103473">
    <property type="entry name" value="MFS general substrate transporter"/>
    <property type="match status" value="1"/>
</dbReference>
<feature type="transmembrane region" description="Helical" evidence="5">
    <location>
        <begin position="434"/>
        <end position="459"/>
    </location>
</feature>
<organism evidence="7 8">
    <name type="scientific">Phlyctema vagabunda</name>
    <dbReference type="NCBI Taxonomy" id="108571"/>
    <lineage>
        <taxon>Eukaryota</taxon>
        <taxon>Fungi</taxon>
        <taxon>Dikarya</taxon>
        <taxon>Ascomycota</taxon>
        <taxon>Pezizomycotina</taxon>
        <taxon>Leotiomycetes</taxon>
        <taxon>Helotiales</taxon>
        <taxon>Dermateaceae</taxon>
        <taxon>Phlyctema</taxon>
    </lineage>
</organism>